<feature type="region of interest" description="Disordered" evidence="1">
    <location>
        <begin position="1"/>
        <end position="333"/>
    </location>
</feature>
<comment type="caution">
    <text evidence="2">The sequence shown here is derived from an EMBL/GenBank/DDBJ whole genome shotgun (WGS) entry which is preliminary data.</text>
</comment>
<dbReference type="Proteomes" id="UP000308549">
    <property type="component" value="Unassembled WGS sequence"/>
</dbReference>
<dbReference type="OrthoDB" id="3357271at2759"/>
<dbReference type="EMBL" id="NAJL01000043">
    <property type="protein sequence ID" value="TKA24476.1"/>
    <property type="molecule type" value="Genomic_DNA"/>
</dbReference>
<feature type="compositionally biased region" description="Basic and acidic residues" evidence="1">
    <location>
        <begin position="36"/>
        <end position="46"/>
    </location>
</feature>
<evidence type="ECO:0000256" key="1">
    <source>
        <dbReference type="SAM" id="MobiDB-lite"/>
    </source>
</evidence>
<name>A0A4U0TRE7_9PEZI</name>
<organism evidence="2 3">
    <name type="scientific">Salinomyces thailandicus</name>
    <dbReference type="NCBI Taxonomy" id="706561"/>
    <lineage>
        <taxon>Eukaryota</taxon>
        <taxon>Fungi</taxon>
        <taxon>Dikarya</taxon>
        <taxon>Ascomycota</taxon>
        <taxon>Pezizomycotina</taxon>
        <taxon>Dothideomycetes</taxon>
        <taxon>Dothideomycetidae</taxon>
        <taxon>Mycosphaerellales</taxon>
        <taxon>Teratosphaeriaceae</taxon>
        <taxon>Salinomyces</taxon>
    </lineage>
</organism>
<evidence type="ECO:0000313" key="3">
    <source>
        <dbReference type="Proteomes" id="UP000308549"/>
    </source>
</evidence>
<feature type="compositionally biased region" description="Basic and acidic residues" evidence="1">
    <location>
        <begin position="110"/>
        <end position="127"/>
    </location>
</feature>
<feature type="compositionally biased region" description="Low complexity" evidence="1">
    <location>
        <begin position="68"/>
        <end position="86"/>
    </location>
</feature>
<accession>A0A4U0TRE7</accession>
<reference evidence="2 3" key="1">
    <citation type="submission" date="2017-03" db="EMBL/GenBank/DDBJ databases">
        <title>Genomes of endolithic fungi from Antarctica.</title>
        <authorList>
            <person name="Coleine C."/>
            <person name="Masonjones S."/>
            <person name="Stajich J.E."/>
        </authorList>
    </citation>
    <scope>NUCLEOTIDE SEQUENCE [LARGE SCALE GENOMIC DNA]</scope>
    <source>
        <strain evidence="2 3">CCFEE 6315</strain>
    </source>
</reference>
<dbReference type="AlphaFoldDB" id="A0A4U0TRE7"/>
<evidence type="ECO:0000313" key="2">
    <source>
        <dbReference type="EMBL" id="TKA24476.1"/>
    </source>
</evidence>
<feature type="compositionally biased region" description="Pro residues" evidence="1">
    <location>
        <begin position="160"/>
        <end position="171"/>
    </location>
</feature>
<feature type="compositionally biased region" description="Basic and acidic residues" evidence="1">
    <location>
        <begin position="15"/>
        <end position="29"/>
    </location>
</feature>
<gene>
    <name evidence="2" type="ORF">B0A50_06633</name>
</gene>
<sequence length="333" mass="34054">MDKLKGISKGGWHPPGDRQISRDTWKSDLKGMATGKKKDPYEEGRNHQSKPLSTLRDPASFAPPPKHSGYYGSASSVASPASPAAVQGRPAPPPEPSGGWGSAAPAPSRRQQEPVEEEPPKPPEPYRMDTSGLRTDNLPKPPLRRGEGGASSPARTASPSVPPRQTPPLPSRQPAAAAKPPPVLPPRMTENPNEYTPPPPPTYGEATKPGPEAGIINQAAASRLGQAGVSVPGFGIGGSSGGDQQQPTTPAGHAGQLSELQQRFSRLGAGTQSQSPAPRALNSPVAAAAAKKPPPPPPPAKKSTLGGVGAAPQSNGAPAPPPLPLSSKPKPSG</sequence>
<protein>
    <submittedName>
        <fullName evidence="2">Uncharacterized protein</fullName>
    </submittedName>
</protein>
<proteinExistence type="predicted"/>
<feature type="compositionally biased region" description="Polar residues" evidence="1">
    <location>
        <begin position="258"/>
        <end position="276"/>
    </location>
</feature>
<keyword evidence="3" id="KW-1185">Reference proteome</keyword>